<dbReference type="SUPFAM" id="SSF90123">
    <property type="entry name" value="ABC transporter transmembrane region"/>
    <property type="match status" value="1"/>
</dbReference>
<comment type="caution">
    <text evidence="10">The sequence shown here is derived from an EMBL/GenBank/DDBJ whole genome shotgun (WGS) entry which is preliminary data.</text>
</comment>
<feature type="transmembrane region" description="Helical" evidence="7">
    <location>
        <begin position="21"/>
        <end position="51"/>
    </location>
</feature>
<keyword evidence="3" id="KW-0547">Nucleotide-binding</keyword>
<evidence type="ECO:0000256" key="4">
    <source>
        <dbReference type="ARBA" id="ARBA00022840"/>
    </source>
</evidence>
<dbReference type="InterPro" id="IPR011527">
    <property type="entry name" value="ABC1_TM_dom"/>
</dbReference>
<evidence type="ECO:0000256" key="2">
    <source>
        <dbReference type="ARBA" id="ARBA00022692"/>
    </source>
</evidence>
<evidence type="ECO:0000256" key="5">
    <source>
        <dbReference type="ARBA" id="ARBA00022989"/>
    </source>
</evidence>
<organism evidence="10 11">
    <name type="scientific">Ornithinimicrobium pekingense</name>
    <dbReference type="NCBI Taxonomy" id="384677"/>
    <lineage>
        <taxon>Bacteria</taxon>
        <taxon>Bacillati</taxon>
        <taxon>Actinomycetota</taxon>
        <taxon>Actinomycetes</taxon>
        <taxon>Micrococcales</taxon>
        <taxon>Ornithinimicrobiaceae</taxon>
        <taxon>Ornithinimicrobium</taxon>
    </lineage>
</organism>
<dbReference type="Pfam" id="PF00005">
    <property type="entry name" value="ABC_tran"/>
    <property type="match status" value="1"/>
</dbReference>
<dbReference type="PROSITE" id="PS50929">
    <property type="entry name" value="ABC_TM1F"/>
    <property type="match status" value="1"/>
</dbReference>
<dbReference type="GO" id="GO:0005524">
    <property type="term" value="F:ATP binding"/>
    <property type="evidence" value="ECO:0007669"/>
    <property type="project" value="UniProtKB-KW"/>
</dbReference>
<keyword evidence="2 7" id="KW-0812">Transmembrane</keyword>
<dbReference type="InterPro" id="IPR003439">
    <property type="entry name" value="ABC_transporter-like_ATP-bd"/>
</dbReference>
<feature type="domain" description="ABC transmembrane type-1" evidence="9">
    <location>
        <begin position="23"/>
        <end position="318"/>
    </location>
</feature>
<evidence type="ECO:0000256" key="1">
    <source>
        <dbReference type="ARBA" id="ARBA00004651"/>
    </source>
</evidence>
<dbReference type="Gene3D" id="1.20.1560.10">
    <property type="entry name" value="ABC transporter type 1, transmembrane domain"/>
    <property type="match status" value="1"/>
</dbReference>
<dbReference type="PROSITE" id="PS50893">
    <property type="entry name" value="ABC_TRANSPORTER_2"/>
    <property type="match status" value="1"/>
</dbReference>
<feature type="transmembrane region" description="Helical" evidence="7">
    <location>
        <begin position="71"/>
        <end position="93"/>
    </location>
</feature>
<dbReference type="InterPro" id="IPR039421">
    <property type="entry name" value="Type_1_exporter"/>
</dbReference>
<evidence type="ECO:0000256" key="7">
    <source>
        <dbReference type="SAM" id="Phobius"/>
    </source>
</evidence>
<protein>
    <submittedName>
        <fullName evidence="10">ABC transporter ATP-binding protein</fullName>
    </submittedName>
</protein>
<feature type="transmembrane region" description="Helical" evidence="7">
    <location>
        <begin position="176"/>
        <end position="194"/>
    </location>
</feature>
<accession>A0ABQ2F823</accession>
<evidence type="ECO:0000259" key="8">
    <source>
        <dbReference type="PROSITE" id="PS50893"/>
    </source>
</evidence>
<dbReference type="PANTHER" id="PTHR24221:SF654">
    <property type="entry name" value="ATP-BINDING CASSETTE SUB-FAMILY B MEMBER 6"/>
    <property type="match status" value="1"/>
</dbReference>
<evidence type="ECO:0000259" key="9">
    <source>
        <dbReference type="PROSITE" id="PS50929"/>
    </source>
</evidence>
<dbReference type="Proteomes" id="UP000662111">
    <property type="component" value="Unassembled WGS sequence"/>
</dbReference>
<evidence type="ECO:0000256" key="3">
    <source>
        <dbReference type="ARBA" id="ARBA00022741"/>
    </source>
</evidence>
<dbReference type="EMBL" id="BMLB01000003">
    <property type="protein sequence ID" value="GGK70567.1"/>
    <property type="molecule type" value="Genomic_DNA"/>
</dbReference>
<gene>
    <name evidence="10" type="ORF">GCM10011509_18790</name>
</gene>
<dbReference type="InterPro" id="IPR017871">
    <property type="entry name" value="ABC_transporter-like_CS"/>
</dbReference>
<feature type="domain" description="ABC transporter" evidence="8">
    <location>
        <begin position="355"/>
        <end position="589"/>
    </location>
</feature>
<evidence type="ECO:0000313" key="11">
    <source>
        <dbReference type="Proteomes" id="UP000662111"/>
    </source>
</evidence>
<dbReference type="SMART" id="SM00382">
    <property type="entry name" value="AAA"/>
    <property type="match status" value="1"/>
</dbReference>
<feature type="transmembrane region" description="Helical" evidence="7">
    <location>
        <begin position="147"/>
        <end position="170"/>
    </location>
</feature>
<dbReference type="InterPro" id="IPR036640">
    <property type="entry name" value="ABC1_TM_sf"/>
</dbReference>
<comment type="subcellular location">
    <subcellularLocation>
        <location evidence="1">Cell membrane</location>
        <topology evidence="1">Multi-pass membrane protein</topology>
    </subcellularLocation>
</comment>
<sequence>MRVIRLLRALRRLLPLLPPSTRWFLVGYAVLSSLLAVVDILALSLLALTLAPMVQDRPVTIPLLGEVPPEGYPWLLGGITLLVVLKGLATLALQWAVSRRLGAYDLVIGDRLFGAYIRAPWTERLKRNTAQLVRLADVGIANTTTGLLLPAASLPAELATFGAVLVVLLVAQPLTALMTFAYLGGLAVLMYVVISPRAVVAGRVGRDYSFKVAGLMTEMMGALKEVTLRGKAQEVADEVHANRVHAVRARTNLMFLNSVPKFVTDTGLVLGFALVGGMAFLLGGAGQAFEAIALFAVAGMRMIPSVNRFQSVMTQTSSTLPHAEAVISDILEARGYVEDAERLGQEPLPQDPSLLALRGVGFTYPGSREPALREVDLDIPLGSSVALVGASGAGKSTLVDVLLGLLVPQEGQIRIDDQPLADVLAAWRSRVGYVPQDVNLFDGTIAQNVALTWGEDLDEDAVERALARAQLLEVVRERGGLHTRVAERGLALSGGQRQRLGIARALYADPLVLVLDEATSALDTTTEDAVARAIRELHGQVTVIAVAHRLSTVRHSDQVCFMTDGTIAARGSFDEVVAAEPEFATQARLSGLA</sequence>
<evidence type="ECO:0000313" key="10">
    <source>
        <dbReference type="EMBL" id="GGK70567.1"/>
    </source>
</evidence>
<keyword evidence="4 10" id="KW-0067">ATP-binding</keyword>
<dbReference type="InterPro" id="IPR027417">
    <property type="entry name" value="P-loop_NTPase"/>
</dbReference>
<dbReference type="InterPro" id="IPR003593">
    <property type="entry name" value="AAA+_ATPase"/>
</dbReference>
<keyword evidence="6 7" id="KW-0472">Membrane</keyword>
<reference evidence="11" key="1">
    <citation type="journal article" date="2019" name="Int. J. Syst. Evol. Microbiol.">
        <title>The Global Catalogue of Microorganisms (GCM) 10K type strain sequencing project: providing services to taxonomists for standard genome sequencing and annotation.</title>
        <authorList>
            <consortium name="The Broad Institute Genomics Platform"/>
            <consortium name="The Broad Institute Genome Sequencing Center for Infectious Disease"/>
            <person name="Wu L."/>
            <person name="Ma J."/>
        </authorList>
    </citation>
    <scope>NUCLEOTIDE SEQUENCE [LARGE SCALE GENOMIC DNA]</scope>
    <source>
        <strain evidence="11">CGMCC 1.5362</strain>
    </source>
</reference>
<keyword evidence="5 7" id="KW-1133">Transmembrane helix</keyword>
<evidence type="ECO:0000256" key="6">
    <source>
        <dbReference type="ARBA" id="ARBA00023136"/>
    </source>
</evidence>
<name>A0ABQ2F823_9MICO</name>
<dbReference type="SUPFAM" id="SSF52540">
    <property type="entry name" value="P-loop containing nucleoside triphosphate hydrolases"/>
    <property type="match status" value="1"/>
</dbReference>
<dbReference type="Gene3D" id="3.40.50.300">
    <property type="entry name" value="P-loop containing nucleotide triphosphate hydrolases"/>
    <property type="match status" value="1"/>
</dbReference>
<feature type="transmembrane region" description="Helical" evidence="7">
    <location>
        <begin position="262"/>
        <end position="282"/>
    </location>
</feature>
<proteinExistence type="predicted"/>
<keyword evidence="11" id="KW-1185">Reference proteome</keyword>
<dbReference type="PANTHER" id="PTHR24221">
    <property type="entry name" value="ATP-BINDING CASSETTE SUB-FAMILY B"/>
    <property type="match status" value="1"/>
</dbReference>
<dbReference type="PROSITE" id="PS00211">
    <property type="entry name" value="ABC_TRANSPORTER_1"/>
    <property type="match status" value="1"/>
</dbReference>